<evidence type="ECO:0000313" key="2">
    <source>
        <dbReference type="Proteomes" id="UP000216020"/>
    </source>
</evidence>
<dbReference type="AlphaFoldDB" id="A0A261SAL5"/>
<protein>
    <submittedName>
        <fullName evidence="1">DEAD/DEAH box helicase</fullName>
    </submittedName>
</protein>
<keyword evidence="1" id="KW-0378">Hydrolase</keyword>
<organism evidence="1 2">
    <name type="scientific">Bordetella genomosp. 10</name>
    <dbReference type="NCBI Taxonomy" id="1416804"/>
    <lineage>
        <taxon>Bacteria</taxon>
        <taxon>Pseudomonadati</taxon>
        <taxon>Pseudomonadota</taxon>
        <taxon>Betaproteobacteria</taxon>
        <taxon>Burkholderiales</taxon>
        <taxon>Alcaligenaceae</taxon>
        <taxon>Bordetella</taxon>
    </lineage>
</organism>
<sequence length="240" mass="25598">MSGARRETTGEAEAGAGAAAVDVAGERVYLLPARALWWPDRGALLLADPHFGKAAAYRSLGQPVPAGTTAATLARLDALLSVLPVRRCVVLGDFLHARAARAPATLAALRAWRERHPRLACVLVRGNHDSRAGDPPAELGFEVVDEPYRLGSFDCRHHPPAPGTASVGRYAWAGHLHPSHILRGRGRDSARLPCFVLDEDHGVLPAFGAFTGTWPVQCRAGRRIFVVAEDRVLAAPTPAA</sequence>
<keyword evidence="1" id="KW-0547">Nucleotide-binding</keyword>
<dbReference type="EMBL" id="NEVM01000002">
    <property type="protein sequence ID" value="OZI34396.1"/>
    <property type="molecule type" value="Genomic_DNA"/>
</dbReference>
<dbReference type="Proteomes" id="UP000216020">
    <property type="component" value="Unassembled WGS sequence"/>
</dbReference>
<evidence type="ECO:0000313" key="1">
    <source>
        <dbReference type="EMBL" id="OZI34396.1"/>
    </source>
</evidence>
<dbReference type="RefSeq" id="WP_094853393.1">
    <property type="nucleotide sequence ID" value="NZ_NEVM01000002.1"/>
</dbReference>
<name>A0A261SAL5_9BORD</name>
<gene>
    <name evidence="1" type="ORF">CAL29_12805</name>
</gene>
<dbReference type="Gene3D" id="3.60.21.10">
    <property type="match status" value="1"/>
</dbReference>
<dbReference type="InterPro" id="IPR024173">
    <property type="entry name" value="Pesterase_MJ0037-like"/>
</dbReference>
<dbReference type="InterPro" id="IPR029052">
    <property type="entry name" value="Metallo-depent_PP-like"/>
</dbReference>
<accession>A0A261SAL5</accession>
<dbReference type="OrthoDB" id="9795838at2"/>
<dbReference type="PANTHER" id="PTHR39323:SF1">
    <property type="entry name" value="BLR1149 PROTEIN"/>
    <property type="match status" value="1"/>
</dbReference>
<dbReference type="InterPro" id="IPR026336">
    <property type="entry name" value="PdeM-like"/>
</dbReference>
<comment type="caution">
    <text evidence="1">The sequence shown here is derived from an EMBL/GenBank/DDBJ whole genome shotgun (WGS) entry which is preliminary data.</text>
</comment>
<keyword evidence="1" id="KW-0067">ATP-binding</keyword>
<reference evidence="2" key="1">
    <citation type="submission" date="2017-05" db="EMBL/GenBank/DDBJ databases">
        <title>Complete and WGS of Bordetella genogroups.</title>
        <authorList>
            <person name="Spilker T."/>
            <person name="Lipuma J."/>
        </authorList>
    </citation>
    <scope>NUCLEOTIDE SEQUENCE [LARGE SCALE GENOMIC DNA]</scope>
    <source>
        <strain evidence="2">AU16122</strain>
    </source>
</reference>
<keyword evidence="2" id="KW-1185">Reference proteome</keyword>
<dbReference type="PANTHER" id="PTHR39323">
    <property type="entry name" value="BLR1149 PROTEIN"/>
    <property type="match status" value="1"/>
</dbReference>
<dbReference type="GO" id="GO:0004386">
    <property type="term" value="F:helicase activity"/>
    <property type="evidence" value="ECO:0007669"/>
    <property type="project" value="UniProtKB-KW"/>
</dbReference>
<dbReference type="NCBIfam" id="TIGR04123">
    <property type="entry name" value="P_estr_lig_assc"/>
    <property type="match status" value="1"/>
</dbReference>
<dbReference type="SUPFAM" id="SSF56300">
    <property type="entry name" value="Metallo-dependent phosphatases"/>
    <property type="match status" value="1"/>
</dbReference>
<dbReference type="PIRSF" id="PIRSF000887">
    <property type="entry name" value="Pesterase_MJ0037"/>
    <property type="match status" value="1"/>
</dbReference>
<keyword evidence="1" id="KW-0347">Helicase</keyword>
<proteinExistence type="predicted"/>